<feature type="region of interest" description="Disordered" evidence="12">
    <location>
        <begin position="52"/>
        <end position="74"/>
    </location>
</feature>
<dbReference type="EMBL" id="PNEN01000536">
    <property type="protein sequence ID" value="PPJ55580.1"/>
    <property type="molecule type" value="Genomic_DNA"/>
</dbReference>
<evidence type="ECO:0000256" key="11">
    <source>
        <dbReference type="PROSITE-ProRule" id="PRU00781"/>
    </source>
</evidence>
<dbReference type="InterPro" id="IPR027483">
    <property type="entry name" value="PInositol-4-P-4/5-kinase_C_sf"/>
</dbReference>
<dbReference type="PANTHER" id="PTHR23086">
    <property type="entry name" value="PHOSPHATIDYLINOSITOL-4-PHOSPHATE 5-KINASE"/>
    <property type="match status" value="1"/>
</dbReference>
<evidence type="ECO:0000256" key="7">
    <source>
        <dbReference type="ARBA" id="ARBA00022840"/>
    </source>
</evidence>
<feature type="compositionally biased region" description="Basic and acidic residues" evidence="12">
    <location>
        <begin position="902"/>
        <end position="913"/>
    </location>
</feature>
<dbReference type="GO" id="GO:0005886">
    <property type="term" value="C:plasma membrane"/>
    <property type="evidence" value="ECO:0007669"/>
    <property type="project" value="TreeGrafter"/>
</dbReference>
<proteinExistence type="predicted"/>
<keyword evidence="7 11" id="KW-0067">ATP-binding</keyword>
<dbReference type="SUPFAM" id="SSF56104">
    <property type="entry name" value="SAICAR synthase-like"/>
    <property type="match status" value="1"/>
</dbReference>
<dbReference type="SMART" id="SM00330">
    <property type="entry name" value="PIPKc"/>
    <property type="match status" value="1"/>
</dbReference>
<evidence type="ECO:0000256" key="10">
    <source>
        <dbReference type="ARBA" id="ARBA00082306"/>
    </source>
</evidence>
<accession>A0A2S6C790</accession>
<name>A0A2S6C790_9PEZI</name>
<evidence type="ECO:0000313" key="15">
    <source>
        <dbReference type="Proteomes" id="UP000237631"/>
    </source>
</evidence>
<feature type="region of interest" description="Disordered" evidence="12">
    <location>
        <begin position="874"/>
        <end position="1041"/>
    </location>
</feature>
<evidence type="ECO:0000256" key="9">
    <source>
        <dbReference type="ARBA" id="ARBA00080374"/>
    </source>
</evidence>
<feature type="compositionally biased region" description="Polar residues" evidence="12">
    <location>
        <begin position="260"/>
        <end position="272"/>
    </location>
</feature>
<dbReference type="Proteomes" id="UP000237631">
    <property type="component" value="Unassembled WGS sequence"/>
</dbReference>
<feature type="compositionally biased region" description="Basic and acidic residues" evidence="12">
    <location>
        <begin position="719"/>
        <end position="741"/>
    </location>
</feature>
<evidence type="ECO:0000256" key="6">
    <source>
        <dbReference type="ARBA" id="ARBA00022777"/>
    </source>
</evidence>
<comment type="caution">
    <text evidence="14">The sequence shown here is derived from an EMBL/GenBank/DDBJ whole genome shotgun (WGS) entry which is preliminary data.</text>
</comment>
<evidence type="ECO:0000256" key="1">
    <source>
        <dbReference type="ARBA" id="ARBA00000444"/>
    </source>
</evidence>
<dbReference type="PROSITE" id="PS51455">
    <property type="entry name" value="PIPK"/>
    <property type="match status" value="1"/>
</dbReference>
<dbReference type="GO" id="GO:0046854">
    <property type="term" value="P:phosphatidylinositol phosphate biosynthetic process"/>
    <property type="evidence" value="ECO:0007669"/>
    <property type="project" value="UniProtKB-ARBA"/>
</dbReference>
<dbReference type="FunFam" id="3.30.800.10:FF:000009">
    <property type="entry name" value="Phosphatidylinositol 4-phosphate 5-kinase its3"/>
    <property type="match status" value="1"/>
</dbReference>
<dbReference type="STRING" id="357750.A0A2S6C790"/>
<dbReference type="Gene3D" id="3.30.800.10">
    <property type="entry name" value="Phosphatidylinositol Phosphate Kinase II Beta"/>
    <property type="match status" value="1"/>
</dbReference>
<gene>
    <name evidence="14" type="ORF">CBER1_03724</name>
</gene>
<evidence type="ECO:0000256" key="5">
    <source>
        <dbReference type="ARBA" id="ARBA00022741"/>
    </source>
</evidence>
<keyword evidence="15" id="KW-1185">Reference proteome</keyword>
<dbReference type="GO" id="GO:0016308">
    <property type="term" value="F:1-phosphatidylinositol-4-phosphate 5-kinase activity"/>
    <property type="evidence" value="ECO:0007669"/>
    <property type="project" value="UniProtKB-EC"/>
</dbReference>
<keyword evidence="6 11" id="KW-0418">Kinase</keyword>
<dbReference type="InterPro" id="IPR027484">
    <property type="entry name" value="PInositol-4-P-5-kinase_N"/>
</dbReference>
<keyword evidence="4 11" id="KW-0808">Transferase</keyword>
<comment type="catalytic activity">
    <reaction evidence="1">
        <text>a 1,2-diacyl-sn-glycero-3-phospho-(1D-myo-inositol 4-phosphate) + ATP = a 1,2-diacyl-sn-glycero-3-phospho-(1D-myo-inositol-4,5-bisphosphate) + ADP + H(+)</text>
        <dbReference type="Rhea" id="RHEA:14425"/>
        <dbReference type="ChEBI" id="CHEBI:15378"/>
        <dbReference type="ChEBI" id="CHEBI:30616"/>
        <dbReference type="ChEBI" id="CHEBI:58178"/>
        <dbReference type="ChEBI" id="CHEBI:58456"/>
        <dbReference type="ChEBI" id="CHEBI:456216"/>
        <dbReference type="EC" id="2.7.1.68"/>
    </reaction>
</comment>
<feature type="region of interest" description="Disordered" evidence="12">
    <location>
        <begin position="145"/>
        <end position="184"/>
    </location>
</feature>
<dbReference type="PANTHER" id="PTHR23086:SF8">
    <property type="entry name" value="PHOSPHATIDYLINOSITOL 5-PHOSPHATE 4-KINASE, ISOFORM A"/>
    <property type="match status" value="1"/>
</dbReference>
<feature type="compositionally biased region" description="Basic and acidic residues" evidence="12">
    <location>
        <begin position="212"/>
        <end position="225"/>
    </location>
</feature>
<evidence type="ECO:0000256" key="12">
    <source>
        <dbReference type="SAM" id="MobiDB-lite"/>
    </source>
</evidence>
<evidence type="ECO:0000256" key="3">
    <source>
        <dbReference type="ARBA" id="ARBA00022553"/>
    </source>
</evidence>
<feature type="region of interest" description="Disordered" evidence="12">
    <location>
        <begin position="716"/>
        <end position="741"/>
    </location>
</feature>
<feature type="region of interest" description="Disordered" evidence="12">
    <location>
        <begin position="242"/>
        <end position="395"/>
    </location>
</feature>
<dbReference type="CDD" id="cd17303">
    <property type="entry name" value="PIPKc_PIP5K_yeast_like"/>
    <property type="match status" value="1"/>
</dbReference>
<dbReference type="GO" id="GO:0005524">
    <property type="term" value="F:ATP binding"/>
    <property type="evidence" value="ECO:0007669"/>
    <property type="project" value="UniProtKB-UniRule"/>
</dbReference>
<keyword evidence="3" id="KW-0597">Phosphoprotein</keyword>
<evidence type="ECO:0000259" key="13">
    <source>
        <dbReference type="PROSITE" id="PS51455"/>
    </source>
</evidence>
<sequence length="1104" mass="122179">MLTQHNEYRNTLHELSAGSSDAIGQRQSTPTTAVAHRNADPDFFALATTTAFRSGDDAPPSDPPPSTTAPLSRKSTELSYAHAFMVHGNLSAGAGRDMSVGAADGYTTSTTNGTYPRVLSNDHHRTPGSEQLTPFTADALAEAYPPTSNANAAPRRSTSVKEGFGGKEGSVLSVPNAPGSDRAPSAKSIALSMKSRRSMNNLSATNLSVSDGGERRSGEAVKEATTRLGAAEEGYFTAVPHANGKPAISATKSPLGKPVSISNGEPITSQHPIRSVSHGQVPMTPSSALPPVEESSPQTTTDGLLRPPSSKPSKHRASSPPAFDPSQSLVLTATRPDRLTQRHTLEVPSATRTSKDGSDPSSQLDGAILSTGRFSPNTPTRRRASLQLGRRNTRSVHSDMHLDDIPQDEDAARWAEHIRAKRASKKQRADTDDDRVVVGTKVDQNHVNFVTAYNMLTGIRCCVSRTNAKLDRELTDADFETKHKFSFDISGSELTPSSKYDFKFKDYAPFVFRKLRANFQLDPADYLMSLTSKYILSELGSPGKSGSFFYFSRDYKYIIKTIHHGEHKFLRMILRDYYNHVTENPNTLLSQFYGLHRVKIPYGRKIHFVVMNNLFPPHRDIHRTFDLKGSTIGRDFKEEDLEKNPRATLKDLNWLRRNLHLEFGPTKKEAFVAQMQKDVALLQRLKIMDYSMLVGIHDLERGNEENLRDKTLRVFQPEGEPKDDGNHTQLDRTPSKMENAKRVKEMREAVKRQRPVPISQTLDKMPDEAHRSPFFFYADDGGFRATHEDDAPGEEIYYLGIIDCLTRYTLLKRIEHAWKGMGGHESQISPIPPERYGDRFIRFISGITMSRERAEQERLSTTLEAHAGITIPAGIEGTVQDERLGGMNLPPRDSTNPPGTEKVIRKAEHQAEKSRRKGSSEEDVPDRSIMAVRSPGDAQNDQVTLPVIGEAAENSSNVSRTPSRVTPQQSEEKLWNNGTPIIGNANMPAEAIGEIPPPTPPKMDGTTDRRSEEERRSWQSGGLPPPTPPKESRRMANATDDSYTEVGCFELPRTTKIHGFQDKELPLPPTMVPAQKQLSGSPADLSPAAYDNDEKRSGLFLRKS</sequence>
<protein>
    <recommendedName>
        <fullName evidence="2">1-phosphatidylinositol-4-phosphate 5-kinase</fullName>
        <ecNumber evidence="2">2.7.1.68</ecNumber>
    </recommendedName>
    <alternativeName>
        <fullName evidence="10">1-phosphatidylinositol 4-phosphate kinase</fullName>
    </alternativeName>
    <alternativeName>
        <fullName evidence="8">Diphosphoinositide kinase</fullName>
    </alternativeName>
    <alternativeName>
        <fullName evidence="9">PIP5K</fullName>
    </alternativeName>
</protein>
<evidence type="ECO:0000256" key="4">
    <source>
        <dbReference type="ARBA" id="ARBA00022679"/>
    </source>
</evidence>
<keyword evidence="5 11" id="KW-0547">Nucleotide-binding</keyword>
<feature type="compositionally biased region" description="Basic and acidic residues" evidence="12">
    <location>
        <begin position="1"/>
        <end position="12"/>
    </location>
</feature>
<dbReference type="InterPro" id="IPR002498">
    <property type="entry name" value="PInositol-4-P-4/5-kinase_core"/>
</dbReference>
<dbReference type="InterPro" id="IPR023610">
    <property type="entry name" value="PInositol-4/5-P-5/4-kinase"/>
</dbReference>
<feature type="compositionally biased region" description="Basic and acidic residues" evidence="12">
    <location>
        <begin position="1005"/>
        <end position="1017"/>
    </location>
</feature>
<organism evidence="14 15">
    <name type="scientific">Cercospora berteroae</name>
    <dbReference type="NCBI Taxonomy" id="357750"/>
    <lineage>
        <taxon>Eukaryota</taxon>
        <taxon>Fungi</taxon>
        <taxon>Dikarya</taxon>
        <taxon>Ascomycota</taxon>
        <taxon>Pezizomycotina</taxon>
        <taxon>Dothideomycetes</taxon>
        <taxon>Dothideomycetidae</taxon>
        <taxon>Mycosphaerellales</taxon>
        <taxon>Mycosphaerellaceae</taxon>
        <taxon>Cercospora</taxon>
    </lineage>
</organism>
<dbReference type="Pfam" id="PF01504">
    <property type="entry name" value="PIP5K"/>
    <property type="match status" value="1"/>
</dbReference>
<reference evidence="15" key="1">
    <citation type="journal article" date="2017" name="bioRxiv">
        <title>Conservation of a gene cluster reveals novel cercosporin biosynthetic mechanisms and extends production to the genus Colletotrichum.</title>
        <authorList>
            <person name="de Jonge R."/>
            <person name="Ebert M.K."/>
            <person name="Huitt-Roehl C.R."/>
            <person name="Pal P."/>
            <person name="Suttle J.C."/>
            <person name="Spanner R.E."/>
            <person name="Neubauer J.D."/>
            <person name="Jurick W.M.II."/>
            <person name="Stott K.A."/>
            <person name="Secor G.A."/>
            <person name="Thomma B.P.H.J."/>
            <person name="Van de Peer Y."/>
            <person name="Townsend C.A."/>
            <person name="Bolton M.D."/>
        </authorList>
    </citation>
    <scope>NUCLEOTIDE SEQUENCE [LARGE SCALE GENOMIC DNA]</scope>
    <source>
        <strain evidence="15">CBS538.71</strain>
    </source>
</reference>
<feature type="domain" description="PIPK" evidence="13">
    <location>
        <begin position="439"/>
        <end position="848"/>
    </location>
</feature>
<feature type="region of interest" description="Disordered" evidence="12">
    <location>
        <begin position="201"/>
        <end position="225"/>
    </location>
</feature>
<evidence type="ECO:0000256" key="8">
    <source>
        <dbReference type="ARBA" id="ARBA00078403"/>
    </source>
</evidence>
<evidence type="ECO:0000256" key="2">
    <source>
        <dbReference type="ARBA" id="ARBA00012172"/>
    </source>
</evidence>
<dbReference type="AlphaFoldDB" id="A0A2S6C790"/>
<feature type="region of interest" description="Disordered" evidence="12">
    <location>
        <begin position="1059"/>
        <end position="1104"/>
    </location>
</feature>
<feature type="region of interest" description="Disordered" evidence="12">
    <location>
        <begin position="1"/>
        <end position="39"/>
    </location>
</feature>
<dbReference type="Gene3D" id="3.30.810.10">
    <property type="entry name" value="2-Layer Sandwich"/>
    <property type="match status" value="1"/>
</dbReference>
<evidence type="ECO:0000313" key="14">
    <source>
        <dbReference type="EMBL" id="PPJ55580.1"/>
    </source>
</evidence>
<feature type="compositionally biased region" description="Basic and acidic residues" evidence="12">
    <location>
        <begin position="335"/>
        <end position="345"/>
    </location>
</feature>
<dbReference type="OrthoDB" id="20783at2759"/>
<feature type="compositionally biased region" description="Polar residues" evidence="12">
    <location>
        <begin position="953"/>
        <end position="969"/>
    </location>
</feature>
<dbReference type="EC" id="2.7.1.68" evidence="2"/>